<dbReference type="Pfam" id="PF01322">
    <property type="entry name" value="Cytochrom_C_2"/>
    <property type="match status" value="1"/>
</dbReference>
<proteinExistence type="predicted"/>
<dbReference type="Proteomes" id="UP001595476">
    <property type="component" value="Unassembled WGS sequence"/>
</dbReference>
<protein>
    <submittedName>
        <fullName evidence="2">Cytochrome c</fullName>
    </submittedName>
</protein>
<evidence type="ECO:0000256" key="1">
    <source>
        <dbReference type="SAM" id="SignalP"/>
    </source>
</evidence>
<name>A0ABV7HC94_9GAMM</name>
<dbReference type="SUPFAM" id="SSF47175">
    <property type="entry name" value="Cytochromes"/>
    <property type="match status" value="1"/>
</dbReference>
<accession>A0ABV7HC94</accession>
<dbReference type="InterPro" id="IPR002321">
    <property type="entry name" value="Cyt_c_II"/>
</dbReference>
<feature type="signal peptide" evidence="1">
    <location>
        <begin position="1"/>
        <end position="19"/>
    </location>
</feature>
<evidence type="ECO:0000313" key="3">
    <source>
        <dbReference type="Proteomes" id="UP001595476"/>
    </source>
</evidence>
<dbReference type="RefSeq" id="WP_386720162.1">
    <property type="nucleotide sequence ID" value="NZ_JBHRSZ010000004.1"/>
</dbReference>
<evidence type="ECO:0000313" key="2">
    <source>
        <dbReference type="EMBL" id="MFC3151427.1"/>
    </source>
</evidence>
<dbReference type="InterPro" id="IPR010980">
    <property type="entry name" value="Cyt_c/b562"/>
</dbReference>
<dbReference type="Gene3D" id="1.20.120.10">
    <property type="entry name" value="Cytochrome c/b562"/>
    <property type="match status" value="1"/>
</dbReference>
<dbReference type="PROSITE" id="PS51009">
    <property type="entry name" value="CYTCII"/>
    <property type="match status" value="1"/>
</dbReference>
<keyword evidence="3" id="KW-1185">Reference proteome</keyword>
<comment type="caution">
    <text evidence="2">The sequence shown here is derived from an EMBL/GenBank/DDBJ whole genome shotgun (WGS) entry which is preliminary data.</text>
</comment>
<reference evidence="3" key="1">
    <citation type="journal article" date="2019" name="Int. J. Syst. Evol. Microbiol.">
        <title>The Global Catalogue of Microorganisms (GCM) 10K type strain sequencing project: providing services to taxonomists for standard genome sequencing and annotation.</title>
        <authorList>
            <consortium name="The Broad Institute Genomics Platform"/>
            <consortium name="The Broad Institute Genome Sequencing Center for Infectious Disease"/>
            <person name="Wu L."/>
            <person name="Ma J."/>
        </authorList>
    </citation>
    <scope>NUCLEOTIDE SEQUENCE [LARGE SCALE GENOMIC DNA]</scope>
    <source>
        <strain evidence="3">KCTC 52438</strain>
    </source>
</reference>
<feature type="chain" id="PRO_5046948998" evidence="1">
    <location>
        <begin position="20"/>
        <end position="144"/>
    </location>
</feature>
<gene>
    <name evidence="2" type="ORF">ACFOEK_10355</name>
</gene>
<keyword evidence="1" id="KW-0732">Signal</keyword>
<organism evidence="2 3">
    <name type="scientific">Litoribrevibacter euphylliae</name>
    <dbReference type="NCBI Taxonomy" id="1834034"/>
    <lineage>
        <taxon>Bacteria</taxon>
        <taxon>Pseudomonadati</taxon>
        <taxon>Pseudomonadota</taxon>
        <taxon>Gammaproteobacteria</taxon>
        <taxon>Oceanospirillales</taxon>
        <taxon>Oceanospirillaceae</taxon>
        <taxon>Litoribrevibacter</taxon>
    </lineage>
</organism>
<dbReference type="EMBL" id="JBHRSZ010000004">
    <property type="protein sequence ID" value="MFC3151427.1"/>
    <property type="molecule type" value="Genomic_DNA"/>
</dbReference>
<sequence>MNKLLLIIALVLGSSQLNAQEFNQEIEARQNLFSEIEEKSDWVEDELEEDSPNWQDIENASETLIKNTQQLETLFVTGSHENSRAKASIWENHQEFKNALNEMLIGFESLHHASKLQKLTAAESGLEQAQDTCNGCHRRYRSLW</sequence>